<evidence type="ECO:0000313" key="2">
    <source>
        <dbReference type="Proteomes" id="UP000796761"/>
    </source>
</evidence>
<dbReference type="EMBL" id="SWJQ01000350">
    <property type="protein sequence ID" value="TRZ15816.1"/>
    <property type="molecule type" value="Genomic_DNA"/>
</dbReference>
<feature type="non-terminal residue" evidence="1">
    <location>
        <position position="64"/>
    </location>
</feature>
<comment type="caution">
    <text evidence="1">The sequence shown here is derived from an EMBL/GenBank/DDBJ whole genome shotgun (WGS) entry which is preliminary data.</text>
</comment>
<name>A0A8K1GBX8_9PASS</name>
<reference evidence="1" key="1">
    <citation type="submission" date="2019-04" db="EMBL/GenBank/DDBJ databases">
        <title>Genome assembly of Zosterops borbonicus 15179.</title>
        <authorList>
            <person name="Leroy T."/>
            <person name="Anselmetti Y."/>
            <person name="Tilak M.-K."/>
            <person name="Nabholz B."/>
        </authorList>
    </citation>
    <scope>NUCLEOTIDE SEQUENCE</scope>
    <source>
        <strain evidence="1">HGM_15179</strain>
        <tissue evidence="1">Muscle</tissue>
    </source>
</reference>
<gene>
    <name evidence="1" type="ORF">HGM15179_011281</name>
</gene>
<dbReference type="AlphaFoldDB" id="A0A8K1GBX8"/>
<sequence length="64" mass="7022">MRNLELVSMAINGQVIIHGVDTLPILSIDTSWSFGSMVPFCAEGCTVSKSSMEQLLPFTVVTRY</sequence>
<protein>
    <submittedName>
        <fullName evidence="1">Uncharacterized protein</fullName>
    </submittedName>
</protein>
<accession>A0A8K1GBX8</accession>
<dbReference type="Proteomes" id="UP000796761">
    <property type="component" value="Unassembled WGS sequence"/>
</dbReference>
<evidence type="ECO:0000313" key="1">
    <source>
        <dbReference type="EMBL" id="TRZ15816.1"/>
    </source>
</evidence>
<keyword evidence="2" id="KW-1185">Reference proteome</keyword>
<organism evidence="1 2">
    <name type="scientific">Zosterops borbonicus</name>
    <dbReference type="NCBI Taxonomy" id="364589"/>
    <lineage>
        <taxon>Eukaryota</taxon>
        <taxon>Metazoa</taxon>
        <taxon>Chordata</taxon>
        <taxon>Craniata</taxon>
        <taxon>Vertebrata</taxon>
        <taxon>Euteleostomi</taxon>
        <taxon>Archelosauria</taxon>
        <taxon>Archosauria</taxon>
        <taxon>Dinosauria</taxon>
        <taxon>Saurischia</taxon>
        <taxon>Theropoda</taxon>
        <taxon>Coelurosauria</taxon>
        <taxon>Aves</taxon>
        <taxon>Neognathae</taxon>
        <taxon>Neoaves</taxon>
        <taxon>Telluraves</taxon>
        <taxon>Australaves</taxon>
        <taxon>Passeriformes</taxon>
        <taxon>Sylvioidea</taxon>
        <taxon>Zosteropidae</taxon>
        <taxon>Zosterops</taxon>
    </lineage>
</organism>
<proteinExistence type="predicted"/>